<accession>A0ABV0PTW2</accession>
<organism evidence="1 2">
    <name type="scientific">Goodea atripinnis</name>
    <dbReference type="NCBI Taxonomy" id="208336"/>
    <lineage>
        <taxon>Eukaryota</taxon>
        <taxon>Metazoa</taxon>
        <taxon>Chordata</taxon>
        <taxon>Craniata</taxon>
        <taxon>Vertebrata</taxon>
        <taxon>Euteleostomi</taxon>
        <taxon>Actinopterygii</taxon>
        <taxon>Neopterygii</taxon>
        <taxon>Teleostei</taxon>
        <taxon>Neoteleostei</taxon>
        <taxon>Acanthomorphata</taxon>
        <taxon>Ovalentaria</taxon>
        <taxon>Atherinomorphae</taxon>
        <taxon>Cyprinodontiformes</taxon>
        <taxon>Goodeidae</taxon>
        <taxon>Goodea</taxon>
    </lineage>
</organism>
<comment type="caution">
    <text evidence="1">The sequence shown here is derived from an EMBL/GenBank/DDBJ whole genome shotgun (WGS) entry which is preliminary data.</text>
</comment>
<gene>
    <name evidence="1" type="ORF">GOODEAATRI_034060</name>
</gene>
<reference evidence="1 2" key="1">
    <citation type="submission" date="2021-06" db="EMBL/GenBank/DDBJ databases">
        <authorList>
            <person name="Palmer J.M."/>
        </authorList>
    </citation>
    <scope>NUCLEOTIDE SEQUENCE [LARGE SCALE GENOMIC DNA]</scope>
    <source>
        <strain evidence="1 2">GA_2019</strain>
        <tissue evidence="1">Muscle</tissue>
    </source>
</reference>
<dbReference type="Proteomes" id="UP001476798">
    <property type="component" value="Unassembled WGS sequence"/>
</dbReference>
<protein>
    <submittedName>
        <fullName evidence="1">Uncharacterized protein</fullName>
    </submittedName>
</protein>
<proteinExistence type="predicted"/>
<evidence type="ECO:0000313" key="1">
    <source>
        <dbReference type="EMBL" id="MEQ2186945.1"/>
    </source>
</evidence>
<sequence length="110" mass="12359">MDDAPHLDVHSVSEPDVFFAFPKPALSHLRAPGSPHCFRAPEPAPHLKLLLPRAPIPEFSDERGQVDQQHVPVPELLHGFPSPRLLHRHLQPPKLHCHWWPPELCAAVGL</sequence>
<dbReference type="EMBL" id="JAHRIO010087868">
    <property type="protein sequence ID" value="MEQ2186945.1"/>
    <property type="molecule type" value="Genomic_DNA"/>
</dbReference>
<evidence type="ECO:0000313" key="2">
    <source>
        <dbReference type="Proteomes" id="UP001476798"/>
    </source>
</evidence>
<name>A0ABV0PTW2_9TELE</name>
<keyword evidence="2" id="KW-1185">Reference proteome</keyword>